<evidence type="ECO:0000256" key="1">
    <source>
        <dbReference type="ARBA" id="ARBA00022603"/>
    </source>
</evidence>
<feature type="domain" description="SET" evidence="5">
    <location>
        <begin position="708"/>
        <end position="851"/>
    </location>
</feature>
<dbReference type="InterPro" id="IPR001214">
    <property type="entry name" value="SET_dom"/>
</dbReference>
<feature type="compositionally biased region" description="Gly residues" evidence="4">
    <location>
        <begin position="284"/>
        <end position="303"/>
    </location>
</feature>
<evidence type="ECO:0000313" key="8">
    <source>
        <dbReference type="Proteomes" id="UP001055712"/>
    </source>
</evidence>
<feature type="region of interest" description="Disordered" evidence="4">
    <location>
        <begin position="466"/>
        <end position="520"/>
    </location>
</feature>
<dbReference type="InterPro" id="IPR003616">
    <property type="entry name" value="Post-SET_dom"/>
</dbReference>
<accession>A0A9D4Z0X0</accession>
<feature type="compositionally biased region" description="Low complexity" evidence="4">
    <location>
        <begin position="195"/>
        <end position="223"/>
    </location>
</feature>
<dbReference type="EMBL" id="SIDB01000002">
    <property type="protein sequence ID" value="KAI3436022.1"/>
    <property type="molecule type" value="Genomic_DNA"/>
</dbReference>
<keyword evidence="2" id="KW-0808">Transferase</keyword>
<dbReference type="Proteomes" id="UP001055712">
    <property type="component" value="Unassembled WGS sequence"/>
</dbReference>
<gene>
    <name evidence="7" type="ORF">D9Q98_002079</name>
</gene>
<organism evidence="7 8">
    <name type="scientific">Chlorella vulgaris</name>
    <name type="common">Green alga</name>
    <dbReference type="NCBI Taxonomy" id="3077"/>
    <lineage>
        <taxon>Eukaryota</taxon>
        <taxon>Viridiplantae</taxon>
        <taxon>Chlorophyta</taxon>
        <taxon>core chlorophytes</taxon>
        <taxon>Trebouxiophyceae</taxon>
        <taxon>Chlorellales</taxon>
        <taxon>Chlorellaceae</taxon>
        <taxon>Chlorella clade</taxon>
        <taxon>Chlorella</taxon>
    </lineage>
</organism>
<dbReference type="GO" id="GO:0008168">
    <property type="term" value="F:methyltransferase activity"/>
    <property type="evidence" value="ECO:0007669"/>
    <property type="project" value="UniProtKB-KW"/>
</dbReference>
<feature type="domain" description="Post-SET" evidence="6">
    <location>
        <begin position="861"/>
        <end position="877"/>
    </location>
</feature>
<dbReference type="Pfam" id="PF19633">
    <property type="entry name" value="SDG2_C"/>
    <property type="match status" value="1"/>
</dbReference>
<feature type="compositionally biased region" description="Basic residues" evidence="4">
    <location>
        <begin position="242"/>
        <end position="251"/>
    </location>
</feature>
<dbReference type="Gene3D" id="2.170.270.10">
    <property type="entry name" value="SET domain"/>
    <property type="match status" value="1"/>
</dbReference>
<feature type="region of interest" description="Disordered" evidence="4">
    <location>
        <begin position="1114"/>
        <end position="1190"/>
    </location>
</feature>
<proteinExistence type="predicted"/>
<feature type="region of interest" description="Disordered" evidence="4">
    <location>
        <begin position="182"/>
        <end position="223"/>
    </location>
</feature>
<evidence type="ECO:0000256" key="4">
    <source>
        <dbReference type="SAM" id="MobiDB-lite"/>
    </source>
</evidence>
<dbReference type="PANTHER" id="PTHR46655:SF1">
    <property type="entry name" value="HISTONE-LYSINE N-METHYLTRANSFERASE ATXR3"/>
    <property type="match status" value="1"/>
</dbReference>
<dbReference type="InterPro" id="IPR045606">
    <property type="entry name" value="ATXR3_C"/>
</dbReference>
<dbReference type="GO" id="GO:0032259">
    <property type="term" value="P:methylation"/>
    <property type="evidence" value="ECO:0007669"/>
    <property type="project" value="UniProtKB-KW"/>
</dbReference>
<dbReference type="PANTHER" id="PTHR46655">
    <property type="entry name" value="HISTONE-LYSINE N-METHYLTRANSFERASE ATXR3"/>
    <property type="match status" value="1"/>
</dbReference>
<dbReference type="PROSITE" id="PS50280">
    <property type="entry name" value="SET"/>
    <property type="match status" value="1"/>
</dbReference>
<dbReference type="SUPFAM" id="SSF82199">
    <property type="entry name" value="SET domain"/>
    <property type="match status" value="1"/>
</dbReference>
<keyword evidence="1" id="KW-0489">Methyltransferase</keyword>
<evidence type="ECO:0000313" key="7">
    <source>
        <dbReference type="EMBL" id="KAI3436022.1"/>
    </source>
</evidence>
<evidence type="ECO:0000256" key="2">
    <source>
        <dbReference type="ARBA" id="ARBA00022679"/>
    </source>
</evidence>
<reference evidence="7" key="2">
    <citation type="submission" date="2020-11" db="EMBL/GenBank/DDBJ databases">
        <authorList>
            <person name="Cecchin M."/>
            <person name="Marcolungo L."/>
            <person name="Rossato M."/>
            <person name="Girolomoni L."/>
            <person name="Cosentino E."/>
            <person name="Cuine S."/>
            <person name="Li-Beisson Y."/>
            <person name="Delledonne M."/>
            <person name="Ballottari M."/>
        </authorList>
    </citation>
    <scope>NUCLEOTIDE SEQUENCE</scope>
    <source>
        <strain evidence="7">211/11P</strain>
        <tissue evidence="7">Whole cell</tissue>
    </source>
</reference>
<evidence type="ECO:0000259" key="6">
    <source>
        <dbReference type="PROSITE" id="PS50868"/>
    </source>
</evidence>
<dbReference type="PROSITE" id="PS50868">
    <property type="entry name" value="POST_SET"/>
    <property type="match status" value="1"/>
</dbReference>
<reference evidence="7" key="1">
    <citation type="journal article" date="2019" name="Plant J.">
        <title>Chlorella vulgaris genome assembly and annotation reveals the molecular basis for metabolic acclimation to high light conditions.</title>
        <authorList>
            <person name="Cecchin M."/>
            <person name="Marcolungo L."/>
            <person name="Rossato M."/>
            <person name="Girolomoni L."/>
            <person name="Cosentino E."/>
            <person name="Cuine S."/>
            <person name="Li-Beisson Y."/>
            <person name="Delledonne M."/>
            <person name="Ballottari M."/>
        </authorList>
    </citation>
    <scope>NUCLEOTIDE SEQUENCE</scope>
    <source>
        <strain evidence="7">211/11P</strain>
    </source>
</reference>
<keyword evidence="3" id="KW-0949">S-adenosyl-L-methionine</keyword>
<feature type="compositionally biased region" description="Low complexity" evidence="4">
    <location>
        <begin position="483"/>
        <end position="497"/>
    </location>
</feature>
<dbReference type="SMART" id="SM00317">
    <property type="entry name" value="SET"/>
    <property type="match status" value="1"/>
</dbReference>
<sequence>MLPGSRGASPYGLSGFNLDDAAATLPISQQAEQPAVQPDGLIASAAADAAAGAVAAAQACIAEMSARPQESTRAAPTKAESAVRAAATAAAQPLHFVSYRAEVYTRSVASSSADAAVQLQRWMLEDSQSRWHLAVDTVGWDTATQAFSYAAVQPFLLVRPLACSTARDVERYLDQFIPPHKRLHQASAPPPAVPSPAAQQPAQQAQQRPVAADASAPGAAAAARSGTAMQQYAAQLQAAGVKPKRGRPRLHSPKEPQQPKAPAAVGGTPATIASLPPPPSSAGAGAGAGAGGSGAAGNGGGTSGKVSRGRKPRTTLAEAALIKDQERREQVYSLRLEAVLAELALLRVQCGVDYSLTLVGGPGQPLEVITSGTANVQAAKVVRSKRQVERPADELALGAGVQTTAAGQGVLQPHQLLAFQRQYLATQSQQGTPPNSLLLQDWQMQAMQHAAVAANIATQSAAGNDAAAASGGTAGKKRRGRPSNAEKSSAAAATAAAHSKRARNAGRPSPGASEPPPFDDADMEQLARQLQDNAEVYMQGTWRRHPFESEGLEEIEEFVVAEDCGEELDAAALPAKLASDLVPGAERGTGEDLLVLAELPQGLASGEVDVLPVWGIDPFTRNNCWDALALCQQLGAQHSAQLDEVRSHFIDKLLLPALNRQGDHGWDLTRALKQLASSTGDEVTVAAAKLLLQAVKGVEAFHGSTKPEDREWFRVHPKGEGVVLLRASGLPAGAFVAEYVGELYSAWRWLERDPHSRGGRGSSSASKRSIVRLGASDEFFNIALERPPHDGKGFDILFVNAAAKGNFTSRLCHSCEPNCKTMSVVAGGRITVGVFTTRPVAAGEELTLDWACETESESEYGRAVCLCGAPSCRGSFMFLLTTDSAGPLQQYSATHHSFLDRCKLLLQAAQEPQATAEEEACLRRNGFRDSLLTDGFPGQGGVPLPAWLRRWTAAVLAFIEHEAAALPPLLKQQQQRRVAEAVARRQAGEGAEEAQEVDDIDADVETHRKGRLQALAFALDKAKLILRHQEEDGLRQAPPLRMLPEAEAVEFLWTGDESVARRAVSSLADYTDQQHTVGLVRGRKPRNAAPPAWLEGSVQPEMFEGSVNKASSRRMLVTKRQAHNAARLSALPRAPSDTSSGKAGSEAAAGEGGVRRPGRRAAEVAAAGADDSGSETEGDVADKGKEEEEEFETLAEQLDSMIDGTDVKTLAQAQAALRRMAALLRGCGAGHAGLHDVLLLYASVRHWVGQEDYVAFSAKLANGEEGALYRPQHLWAMLSSWWRAGTNADPITWLGNERRGCFNLPDLDCCYLPVFSSGKWASGGQRAALLKHIADSPSAAWPAGGPFKFKTLTRFTAARCWMRCWMAAATRCNGCLRS</sequence>
<feature type="region of interest" description="Disordered" evidence="4">
    <location>
        <begin position="237"/>
        <end position="312"/>
    </location>
</feature>
<dbReference type="InterPro" id="IPR046341">
    <property type="entry name" value="SET_dom_sf"/>
</dbReference>
<feature type="compositionally biased region" description="Low complexity" evidence="4">
    <location>
        <begin position="1140"/>
        <end position="1149"/>
    </location>
</feature>
<comment type="caution">
    <text evidence="7">The sequence shown here is derived from an EMBL/GenBank/DDBJ whole genome shotgun (WGS) entry which is preliminary data.</text>
</comment>
<name>A0A9D4Z0X0_CHLVU</name>
<evidence type="ECO:0000259" key="5">
    <source>
        <dbReference type="PROSITE" id="PS50280"/>
    </source>
</evidence>
<evidence type="ECO:0000256" key="3">
    <source>
        <dbReference type="ARBA" id="ARBA00022691"/>
    </source>
</evidence>
<dbReference type="OrthoDB" id="515295at2759"/>
<protein>
    <submittedName>
        <fullName evidence="7">Uncharacterized protein</fullName>
    </submittedName>
</protein>
<feature type="compositionally biased region" description="Low complexity" evidence="4">
    <location>
        <begin position="258"/>
        <end position="274"/>
    </location>
</feature>
<keyword evidence="8" id="KW-1185">Reference proteome</keyword>
<dbReference type="Pfam" id="PF00856">
    <property type="entry name" value="SET"/>
    <property type="match status" value="1"/>
</dbReference>